<dbReference type="AlphaFoldDB" id="A0A9P5BF64"/>
<name>A0A9P5BF64_9HYPO</name>
<feature type="transmembrane region" description="Helical" evidence="1">
    <location>
        <begin position="55"/>
        <end position="72"/>
    </location>
</feature>
<reference evidence="2" key="1">
    <citation type="submission" date="2020-01" db="EMBL/GenBank/DDBJ databases">
        <title>Identification and distribution of gene clusters putatively required for synthesis of sphingolipid metabolism inhibitors in phylogenetically diverse species of the filamentous fungus Fusarium.</title>
        <authorList>
            <person name="Kim H.-S."/>
            <person name="Busman M."/>
            <person name="Brown D.W."/>
            <person name="Divon H."/>
            <person name="Uhlig S."/>
            <person name="Proctor R.H."/>
        </authorList>
    </citation>
    <scope>NUCLEOTIDE SEQUENCE</scope>
    <source>
        <strain evidence="2">NRRL 31653</strain>
    </source>
</reference>
<feature type="transmembrane region" description="Helical" evidence="1">
    <location>
        <begin position="26"/>
        <end position="49"/>
    </location>
</feature>
<keyword evidence="1" id="KW-0812">Transmembrane</keyword>
<evidence type="ECO:0000256" key="1">
    <source>
        <dbReference type="SAM" id="Phobius"/>
    </source>
</evidence>
<comment type="caution">
    <text evidence="2">The sequence shown here is derived from an EMBL/GenBank/DDBJ whole genome shotgun (WGS) entry which is preliminary data.</text>
</comment>
<accession>A0A9P5BF64</accession>
<sequence>MAAMSCSPLHGLSEEQRPKIEMRVKVFVLSLIFVALVVTVVSKIVPTILRDLAQPYLFMLVLTLAILAFSLLNQDLPSHG</sequence>
<dbReference type="Proteomes" id="UP000737391">
    <property type="component" value="Unassembled WGS sequence"/>
</dbReference>
<keyword evidence="1" id="KW-0472">Membrane</keyword>
<evidence type="ECO:0000313" key="2">
    <source>
        <dbReference type="EMBL" id="KAF4500966.1"/>
    </source>
</evidence>
<keyword evidence="3" id="KW-1185">Reference proteome</keyword>
<proteinExistence type="predicted"/>
<dbReference type="EMBL" id="LUFC02000160">
    <property type="protein sequence ID" value="KAF4500966.1"/>
    <property type="molecule type" value="Genomic_DNA"/>
</dbReference>
<protein>
    <submittedName>
        <fullName evidence="2">Uncharacterized protein</fullName>
    </submittedName>
</protein>
<organism evidence="2 3">
    <name type="scientific">Fusarium agapanthi</name>
    <dbReference type="NCBI Taxonomy" id="1803897"/>
    <lineage>
        <taxon>Eukaryota</taxon>
        <taxon>Fungi</taxon>
        <taxon>Dikarya</taxon>
        <taxon>Ascomycota</taxon>
        <taxon>Pezizomycotina</taxon>
        <taxon>Sordariomycetes</taxon>
        <taxon>Hypocreomycetidae</taxon>
        <taxon>Hypocreales</taxon>
        <taxon>Nectriaceae</taxon>
        <taxon>Fusarium</taxon>
        <taxon>Fusarium fujikuroi species complex</taxon>
    </lineage>
</organism>
<evidence type="ECO:0000313" key="3">
    <source>
        <dbReference type="Proteomes" id="UP000737391"/>
    </source>
</evidence>
<gene>
    <name evidence="2" type="ORF">FAGAP_2838</name>
</gene>
<keyword evidence="1" id="KW-1133">Transmembrane helix</keyword>